<feature type="chain" id="PRO_5045598274" evidence="1">
    <location>
        <begin position="28"/>
        <end position="177"/>
    </location>
</feature>
<protein>
    <submittedName>
        <fullName evidence="3">RICIN domain-containing protein</fullName>
    </submittedName>
</protein>
<accession>A0ABS1J4L4</accession>
<dbReference type="RefSeq" id="WP_201630256.1">
    <property type="nucleotide sequence ID" value="NZ_JAEQNB010000001.1"/>
</dbReference>
<proteinExistence type="predicted"/>
<name>A0ABS1J4L4_9BACL</name>
<organism evidence="3 4">
    <name type="scientific">Tumebacillus amylolyticus</name>
    <dbReference type="NCBI Taxonomy" id="2801339"/>
    <lineage>
        <taxon>Bacteria</taxon>
        <taxon>Bacillati</taxon>
        <taxon>Bacillota</taxon>
        <taxon>Bacilli</taxon>
        <taxon>Bacillales</taxon>
        <taxon>Alicyclobacillaceae</taxon>
        <taxon>Tumebacillus</taxon>
    </lineage>
</organism>
<dbReference type="SUPFAM" id="SSF50370">
    <property type="entry name" value="Ricin B-like lectins"/>
    <property type="match status" value="1"/>
</dbReference>
<keyword evidence="1" id="KW-0732">Signal</keyword>
<dbReference type="Pfam" id="PF14200">
    <property type="entry name" value="RicinB_lectin_2"/>
    <property type="match status" value="1"/>
</dbReference>
<dbReference type="Proteomes" id="UP000602284">
    <property type="component" value="Unassembled WGS sequence"/>
</dbReference>
<sequence length="177" mass="19667">MKKSKLFALMTLGAVLFAGTTVGFATAAHATPVFPVGYQYTYKIVNVNSGKVMDVDGSSSYNGGQLDQWDYLGIPSQKWVVRPTGDGVTYWITGASSGMNVENTEYGDGGRLQQSFQYTVPQQKWLINPVGDSYIIKNLQTGNVIDVEFNKTDNGWHLHSWHYISGVQSQLWKFVQI</sequence>
<dbReference type="PROSITE" id="PS50231">
    <property type="entry name" value="RICIN_B_LECTIN"/>
    <property type="match status" value="1"/>
</dbReference>
<dbReference type="Gene3D" id="2.80.10.50">
    <property type="match status" value="2"/>
</dbReference>
<dbReference type="InterPro" id="IPR035992">
    <property type="entry name" value="Ricin_B-like_lectins"/>
</dbReference>
<feature type="signal peptide" evidence="1">
    <location>
        <begin position="1"/>
        <end position="27"/>
    </location>
</feature>
<evidence type="ECO:0000313" key="3">
    <source>
        <dbReference type="EMBL" id="MBL0385125.1"/>
    </source>
</evidence>
<dbReference type="CDD" id="cd00161">
    <property type="entry name" value="beta-trefoil_Ricin-like"/>
    <property type="match status" value="1"/>
</dbReference>
<dbReference type="EMBL" id="JAEQNB010000001">
    <property type="protein sequence ID" value="MBL0385125.1"/>
    <property type="molecule type" value="Genomic_DNA"/>
</dbReference>
<evidence type="ECO:0000313" key="4">
    <source>
        <dbReference type="Proteomes" id="UP000602284"/>
    </source>
</evidence>
<gene>
    <name evidence="3" type="ORF">JJB07_00575</name>
</gene>
<keyword evidence="4" id="KW-1185">Reference proteome</keyword>
<comment type="caution">
    <text evidence="3">The sequence shown here is derived from an EMBL/GenBank/DDBJ whole genome shotgun (WGS) entry which is preliminary data.</text>
</comment>
<evidence type="ECO:0000259" key="2">
    <source>
        <dbReference type="Pfam" id="PF14200"/>
    </source>
</evidence>
<dbReference type="InterPro" id="IPR000772">
    <property type="entry name" value="Ricin_B_lectin"/>
</dbReference>
<feature type="domain" description="Ricin B lectin" evidence="2">
    <location>
        <begin position="40"/>
        <end position="114"/>
    </location>
</feature>
<evidence type="ECO:0000256" key="1">
    <source>
        <dbReference type="SAM" id="SignalP"/>
    </source>
</evidence>
<reference evidence="3 4" key="1">
    <citation type="submission" date="2021-01" db="EMBL/GenBank/DDBJ databases">
        <title>Tumebacillus sp. strain ITR2 16S ribosomal RNA gene Genome sequencing and assembly.</title>
        <authorList>
            <person name="Kang M."/>
        </authorList>
    </citation>
    <scope>NUCLEOTIDE SEQUENCE [LARGE SCALE GENOMIC DNA]</scope>
    <source>
        <strain evidence="3 4">ITR2</strain>
    </source>
</reference>